<protein>
    <submittedName>
        <fullName evidence="5">Putative transcription factor MYB-related family</fullName>
    </submittedName>
</protein>
<dbReference type="SUPFAM" id="SSF46689">
    <property type="entry name" value="Homeodomain-like"/>
    <property type="match status" value="1"/>
</dbReference>
<feature type="domain" description="Bromo" evidence="4">
    <location>
        <begin position="293"/>
        <end position="362"/>
    </location>
</feature>
<dbReference type="PROSITE" id="PS50014">
    <property type="entry name" value="BROMODOMAIN_2"/>
    <property type="match status" value="1"/>
</dbReference>
<dbReference type="Gramene" id="PRQ54425">
    <property type="protein sequence ID" value="PRQ54425"/>
    <property type="gene ID" value="RchiOBHm_Chr1g0313431"/>
</dbReference>
<comment type="caution">
    <text evidence="5">The sequence shown here is derived from an EMBL/GenBank/DDBJ whole genome shotgun (WGS) entry which is preliminary data.</text>
</comment>
<evidence type="ECO:0000256" key="2">
    <source>
        <dbReference type="PROSITE-ProRule" id="PRU00035"/>
    </source>
</evidence>
<dbReference type="InterPro" id="IPR009057">
    <property type="entry name" value="Homeodomain-like_sf"/>
</dbReference>
<dbReference type="Pfam" id="PF00439">
    <property type="entry name" value="Bromodomain"/>
    <property type="match status" value="1"/>
</dbReference>
<feature type="compositionally biased region" description="Basic and acidic residues" evidence="3">
    <location>
        <begin position="572"/>
        <end position="586"/>
    </location>
</feature>
<organism evidence="5 6">
    <name type="scientific">Rosa chinensis</name>
    <name type="common">China rose</name>
    <dbReference type="NCBI Taxonomy" id="74649"/>
    <lineage>
        <taxon>Eukaryota</taxon>
        <taxon>Viridiplantae</taxon>
        <taxon>Streptophyta</taxon>
        <taxon>Embryophyta</taxon>
        <taxon>Tracheophyta</taxon>
        <taxon>Spermatophyta</taxon>
        <taxon>Magnoliopsida</taxon>
        <taxon>eudicotyledons</taxon>
        <taxon>Gunneridae</taxon>
        <taxon>Pentapetalae</taxon>
        <taxon>rosids</taxon>
        <taxon>fabids</taxon>
        <taxon>Rosales</taxon>
        <taxon>Rosaceae</taxon>
        <taxon>Rosoideae</taxon>
        <taxon>Rosoideae incertae sedis</taxon>
        <taxon>Rosa</taxon>
    </lineage>
</organism>
<dbReference type="CDD" id="cd00167">
    <property type="entry name" value="SANT"/>
    <property type="match status" value="1"/>
</dbReference>
<feature type="compositionally biased region" description="Polar residues" evidence="3">
    <location>
        <begin position="175"/>
        <end position="185"/>
    </location>
</feature>
<feature type="compositionally biased region" description="Low complexity" evidence="3">
    <location>
        <begin position="385"/>
        <end position="397"/>
    </location>
</feature>
<feature type="compositionally biased region" description="Basic and acidic residues" evidence="3">
    <location>
        <begin position="160"/>
        <end position="174"/>
    </location>
</feature>
<dbReference type="InterPro" id="IPR001005">
    <property type="entry name" value="SANT/Myb"/>
</dbReference>
<dbReference type="PANTHER" id="PTHR37888:SF11">
    <property type="entry name" value="DNA-BINDING BROMODOMAIN-CONTAINING PROTEIN"/>
    <property type="match status" value="1"/>
</dbReference>
<feature type="region of interest" description="Disordered" evidence="3">
    <location>
        <begin position="1"/>
        <end position="25"/>
    </location>
</feature>
<feature type="compositionally biased region" description="Low complexity" evidence="3">
    <location>
        <begin position="242"/>
        <end position="259"/>
    </location>
</feature>
<feature type="compositionally biased region" description="Basic and acidic residues" evidence="3">
    <location>
        <begin position="1"/>
        <end position="13"/>
    </location>
</feature>
<feature type="compositionally biased region" description="Basic and acidic residues" evidence="3">
    <location>
        <begin position="596"/>
        <end position="607"/>
    </location>
</feature>
<dbReference type="CDD" id="cd04369">
    <property type="entry name" value="Bromodomain"/>
    <property type="match status" value="1"/>
</dbReference>
<evidence type="ECO:0000259" key="4">
    <source>
        <dbReference type="PROSITE" id="PS50014"/>
    </source>
</evidence>
<feature type="compositionally biased region" description="Polar residues" evidence="3">
    <location>
        <begin position="456"/>
        <end position="467"/>
    </location>
</feature>
<gene>
    <name evidence="5" type="ORF">RchiOBHm_Chr1g0313431</name>
</gene>
<evidence type="ECO:0000256" key="3">
    <source>
        <dbReference type="SAM" id="MobiDB-lite"/>
    </source>
</evidence>
<dbReference type="SMART" id="SM00717">
    <property type="entry name" value="SANT"/>
    <property type="match status" value="1"/>
</dbReference>
<dbReference type="Gene3D" id="1.20.920.10">
    <property type="entry name" value="Bromodomain-like"/>
    <property type="match status" value="1"/>
</dbReference>
<dbReference type="EMBL" id="PDCK01000039">
    <property type="protein sequence ID" value="PRQ54425.1"/>
    <property type="molecule type" value="Genomic_DNA"/>
</dbReference>
<feature type="compositionally biased region" description="Polar residues" evidence="3">
    <location>
        <begin position="425"/>
        <end position="441"/>
    </location>
</feature>
<sequence length="655" mass="72893">MERYHDGDGDVRMKGGGTSDSGEEVESWGTWEELVLACAVKRHGVKDWESVAMEVQGKTSLPQLHTTAYNCKRKYQDLQRRFHQSHDDQDPIPWLHHLKDLRLAQLRQDLHRYDVSILSLQLKVKKLEEEEKDDDPKPDLEERDSKGRTRTRSEEEEEDDKKTPDEPDRFKHENQSVNGSNSTCSKTHEHEEGHNHKKSPTEPDPLPAGSAQPSKGRSDSDDDSDKGSCETVAKKRRRQERGAAASRESGSSEAQSSASLTRKRRRKLELEDQPDERVLGKSQPLAAILQMIRAHQHGSLFQRRLTSQESDKYTNMVRQHVDLETIQTRLQKDSYSTLTFYRDLLLLLSNAVVFFPKSSTESVAAHQLRRLVLNEMKKRNLITRPDPSSGPSDSLPSQTTIPTDSLLAKHKSTAPIIVCRKRSSISSKPSTIARKASTTTDHPAAEAPAAFDIKPPNNSTKTSNLNNVDEDNGSKEKPVTGTRSSRRTTTTHHHDNNAGASSTKKKISSPAETPKAGKKRKTPEPATASDKKRSGAAAAAADFLKRIKRNSPAQQKLKLNGGTGSSTSTRGAEQKKRGANKTDKVKGRVSRQSGGENKKQVKEESSPSKRSIGRPSKRAAETAAAANVVSPKRSRENGGKQQQESSKRPKKRSRR</sequence>
<name>A0A2P6S6Y0_ROSCH</name>
<feature type="region of interest" description="Disordered" evidence="3">
    <location>
        <begin position="379"/>
        <end position="407"/>
    </location>
</feature>
<reference evidence="5 6" key="1">
    <citation type="journal article" date="2018" name="Nat. Genet.">
        <title>The Rosa genome provides new insights in the design of modern roses.</title>
        <authorList>
            <person name="Bendahmane M."/>
        </authorList>
    </citation>
    <scope>NUCLEOTIDE SEQUENCE [LARGE SCALE GENOMIC DNA]</scope>
    <source>
        <strain evidence="6">cv. Old Blush</strain>
    </source>
</reference>
<evidence type="ECO:0000313" key="5">
    <source>
        <dbReference type="EMBL" id="PRQ54425.1"/>
    </source>
</evidence>
<dbReference type="Proteomes" id="UP000238479">
    <property type="component" value="Chromosome 1"/>
</dbReference>
<evidence type="ECO:0000313" key="6">
    <source>
        <dbReference type="Proteomes" id="UP000238479"/>
    </source>
</evidence>
<dbReference type="AlphaFoldDB" id="A0A2P6S6Y0"/>
<keyword evidence="1 2" id="KW-0103">Bromodomain</keyword>
<proteinExistence type="predicted"/>
<dbReference type="SMART" id="SM00297">
    <property type="entry name" value="BROMO"/>
    <property type="match status" value="1"/>
</dbReference>
<dbReference type="SUPFAM" id="SSF47370">
    <property type="entry name" value="Bromodomain"/>
    <property type="match status" value="1"/>
</dbReference>
<keyword evidence="6" id="KW-1185">Reference proteome</keyword>
<feature type="region of interest" description="Disordered" evidence="3">
    <location>
        <begin position="128"/>
        <end position="281"/>
    </location>
</feature>
<accession>A0A2P6S6Y0</accession>
<feature type="compositionally biased region" description="Basic and acidic residues" evidence="3">
    <location>
        <begin position="128"/>
        <end position="153"/>
    </location>
</feature>
<dbReference type="OMA" id="HCEQKFH"/>
<dbReference type="PANTHER" id="PTHR37888">
    <property type="entry name" value="DNA-BINDING BROMODOMAIN-CONTAINING PROTEIN"/>
    <property type="match status" value="1"/>
</dbReference>
<dbReference type="InterPro" id="IPR001487">
    <property type="entry name" value="Bromodomain"/>
</dbReference>
<dbReference type="Pfam" id="PF00249">
    <property type="entry name" value="Myb_DNA-binding"/>
    <property type="match status" value="1"/>
</dbReference>
<feature type="region of interest" description="Disordered" evidence="3">
    <location>
        <begin position="425"/>
        <end position="655"/>
    </location>
</feature>
<evidence type="ECO:0000256" key="1">
    <source>
        <dbReference type="ARBA" id="ARBA00023117"/>
    </source>
</evidence>
<dbReference type="InterPro" id="IPR036427">
    <property type="entry name" value="Bromodomain-like_sf"/>
</dbReference>